<dbReference type="InterPro" id="IPR014747">
    <property type="entry name" value="Bac_photo_RC_H_C"/>
</dbReference>
<name>A0ABW3QRP1_9PSEU</name>
<protein>
    <submittedName>
        <fullName evidence="3">PRC-barrel domain-containing protein</fullName>
    </submittedName>
</protein>
<dbReference type="Pfam" id="PF05239">
    <property type="entry name" value="PRC"/>
    <property type="match status" value="1"/>
</dbReference>
<feature type="domain" description="PRC-barrel" evidence="2">
    <location>
        <begin position="6"/>
        <end position="75"/>
    </location>
</feature>
<organism evidence="3 4">
    <name type="scientific">Saccharothrix hoggarensis</name>
    <dbReference type="NCBI Taxonomy" id="913853"/>
    <lineage>
        <taxon>Bacteria</taxon>
        <taxon>Bacillati</taxon>
        <taxon>Actinomycetota</taxon>
        <taxon>Actinomycetes</taxon>
        <taxon>Pseudonocardiales</taxon>
        <taxon>Pseudonocardiaceae</taxon>
        <taxon>Saccharothrix</taxon>
    </lineage>
</organism>
<comment type="caution">
    <text evidence="3">The sequence shown here is derived from an EMBL/GenBank/DDBJ whole genome shotgun (WGS) entry which is preliminary data.</text>
</comment>
<evidence type="ECO:0000259" key="2">
    <source>
        <dbReference type="Pfam" id="PF05239"/>
    </source>
</evidence>
<evidence type="ECO:0000256" key="1">
    <source>
        <dbReference type="SAM" id="MobiDB-lite"/>
    </source>
</evidence>
<sequence>MINQAEVDRLYDCEVIDEHGERIGSVKQVWLDDRDGRPLWASVHTGLFGLKESFVPIQDATLGDGVITVPVDKQQVKDAPRLDVSDQHMSDRQQEELYEYYGMIPSHRSGDHDRLPGGRVRGDTNTPMPGAGQTRGGTAAGAG</sequence>
<reference evidence="4" key="1">
    <citation type="journal article" date="2019" name="Int. J. Syst. Evol. Microbiol.">
        <title>The Global Catalogue of Microorganisms (GCM) 10K type strain sequencing project: providing services to taxonomists for standard genome sequencing and annotation.</title>
        <authorList>
            <consortium name="The Broad Institute Genomics Platform"/>
            <consortium name="The Broad Institute Genome Sequencing Center for Infectious Disease"/>
            <person name="Wu L."/>
            <person name="Ma J."/>
        </authorList>
    </citation>
    <scope>NUCLEOTIDE SEQUENCE [LARGE SCALE GENOMIC DNA]</scope>
    <source>
        <strain evidence="4">CCUG 60214</strain>
    </source>
</reference>
<keyword evidence="4" id="KW-1185">Reference proteome</keyword>
<feature type="compositionally biased region" description="Basic and acidic residues" evidence="1">
    <location>
        <begin position="108"/>
        <end position="122"/>
    </location>
</feature>
<dbReference type="EMBL" id="JBHTLK010000036">
    <property type="protein sequence ID" value="MFD1147446.1"/>
    <property type="molecule type" value="Genomic_DNA"/>
</dbReference>
<feature type="compositionally biased region" description="Gly residues" evidence="1">
    <location>
        <begin position="133"/>
        <end position="143"/>
    </location>
</feature>
<dbReference type="Gene3D" id="3.90.50.10">
    <property type="entry name" value="Photosynthetic Reaction Center, subunit H, domain 2"/>
    <property type="match status" value="1"/>
</dbReference>
<proteinExistence type="predicted"/>
<dbReference type="RefSeq" id="WP_380722593.1">
    <property type="nucleotide sequence ID" value="NZ_JBHTLK010000036.1"/>
</dbReference>
<gene>
    <name evidence="3" type="ORF">ACFQ3T_09960</name>
</gene>
<dbReference type="Proteomes" id="UP001597168">
    <property type="component" value="Unassembled WGS sequence"/>
</dbReference>
<accession>A0ABW3QRP1</accession>
<dbReference type="InterPro" id="IPR027275">
    <property type="entry name" value="PRC-brl_dom"/>
</dbReference>
<dbReference type="SUPFAM" id="SSF50346">
    <property type="entry name" value="PRC-barrel domain"/>
    <property type="match status" value="1"/>
</dbReference>
<dbReference type="InterPro" id="IPR011033">
    <property type="entry name" value="PRC_barrel-like_sf"/>
</dbReference>
<feature type="non-terminal residue" evidence="3">
    <location>
        <position position="143"/>
    </location>
</feature>
<evidence type="ECO:0000313" key="4">
    <source>
        <dbReference type="Proteomes" id="UP001597168"/>
    </source>
</evidence>
<evidence type="ECO:0000313" key="3">
    <source>
        <dbReference type="EMBL" id="MFD1147446.1"/>
    </source>
</evidence>
<feature type="region of interest" description="Disordered" evidence="1">
    <location>
        <begin position="105"/>
        <end position="143"/>
    </location>
</feature>